<name>A0A3N9XS07_9ACTN</name>
<reference evidence="2 3" key="1">
    <citation type="submission" date="2018-04" db="EMBL/GenBank/DDBJ databases">
        <title>Micromonosporas from Atacama Desert.</title>
        <authorList>
            <person name="Carro L."/>
            <person name="Klenk H.-P."/>
            <person name="Goodfellow M."/>
        </authorList>
    </citation>
    <scope>NUCLEOTIDE SEQUENCE [LARGE SCALE GENOMIC DNA]</scope>
    <source>
        <strain evidence="2 3">LB19</strain>
    </source>
</reference>
<feature type="transmembrane region" description="Helical" evidence="1">
    <location>
        <begin position="148"/>
        <end position="168"/>
    </location>
</feature>
<feature type="transmembrane region" description="Helical" evidence="1">
    <location>
        <begin position="211"/>
        <end position="233"/>
    </location>
</feature>
<dbReference type="OrthoDB" id="343560at2"/>
<organism evidence="2 3">
    <name type="scientific">Micromonospora ureilytica</name>
    <dbReference type="NCBI Taxonomy" id="709868"/>
    <lineage>
        <taxon>Bacteria</taxon>
        <taxon>Bacillati</taxon>
        <taxon>Actinomycetota</taxon>
        <taxon>Actinomycetes</taxon>
        <taxon>Micromonosporales</taxon>
        <taxon>Micromonosporaceae</taxon>
        <taxon>Micromonospora</taxon>
    </lineage>
</organism>
<feature type="transmembrane region" description="Helical" evidence="1">
    <location>
        <begin position="50"/>
        <end position="70"/>
    </location>
</feature>
<accession>A0A3N9XS07</accession>
<keyword evidence="1" id="KW-0812">Transmembrane</keyword>
<dbReference type="AlphaFoldDB" id="A0A3N9XS07"/>
<feature type="transmembrane region" description="Helical" evidence="1">
    <location>
        <begin position="15"/>
        <end position="35"/>
    </location>
</feature>
<dbReference type="Proteomes" id="UP000278981">
    <property type="component" value="Unassembled WGS sequence"/>
</dbReference>
<feature type="transmembrane region" description="Helical" evidence="1">
    <location>
        <begin position="245"/>
        <end position="265"/>
    </location>
</feature>
<comment type="caution">
    <text evidence="2">The sequence shown here is derived from an EMBL/GenBank/DDBJ whole genome shotgun (WGS) entry which is preliminary data.</text>
</comment>
<evidence type="ECO:0000256" key="1">
    <source>
        <dbReference type="SAM" id="Phobius"/>
    </source>
</evidence>
<proteinExistence type="predicted"/>
<feature type="transmembrane region" description="Helical" evidence="1">
    <location>
        <begin position="116"/>
        <end position="141"/>
    </location>
</feature>
<keyword evidence="1" id="KW-0472">Membrane</keyword>
<dbReference type="EMBL" id="QDGB01000270">
    <property type="protein sequence ID" value="RQX15774.1"/>
    <property type="molecule type" value="Genomic_DNA"/>
</dbReference>
<sequence length="308" mass="32411">MTTDVRRATRWSRPLMFLVSVMAVCGVVALVGILVDSRVLTGAPIWLKPFKFAVSFVLYGATLAWMLSLLPRRSRAVERAVVVIVAVAVVENAWLIGQVIRGQTSHFNSSTPLNTALFAAMGAAIGVLFFAHLVIGIVVLIQRIPDRVAATAVGWGLGLSLLGMLAAVPMALPMQDPGIEGIGGAHSVGVPDGGPGLPVVGWSTTGGDLRIGHFVGLHALQALPILAILLTRFAARWDERTRARLLVVAGGAYGVLTVLLTWQALREQPLLRPDAVTLAAVAALAVATATATGLVLARRRRPELALAA</sequence>
<protein>
    <submittedName>
        <fullName evidence="2">Uncharacterized protein</fullName>
    </submittedName>
</protein>
<evidence type="ECO:0000313" key="3">
    <source>
        <dbReference type="Proteomes" id="UP000278981"/>
    </source>
</evidence>
<feature type="transmembrane region" description="Helical" evidence="1">
    <location>
        <begin position="277"/>
        <end position="297"/>
    </location>
</feature>
<feature type="transmembrane region" description="Helical" evidence="1">
    <location>
        <begin position="77"/>
        <end position="96"/>
    </location>
</feature>
<dbReference type="RefSeq" id="WP_124820466.1">
    <property type="nucleotide sequence ID" value="NZ_QDGB01000270.1"/>
</dbReference>
<gene>
    <name evidence="2" type="ORF">DDE19_17855</name>
</gene>
<keyword evidence="1" id="KW-1133">Transmembrane helix</keyword>
<evidence type="ECO:0000313" key="2">
    <source>
        <dbReference type="EMBL" id="RQX15774.1"/>
    </source>
</evidence>